<dbReference type="Pfam" id="PF01535">
    <property type="entry name" value="PPR"/>
    <property type="match status" value="4"/>
</dbReference>
<dbReference type="PANTHER" id="PTHR47926:SF382">
    <property type="entry name" value="PENTACOTRIPEPTIDE-REPEAT REGION OF PRORP DOMAIN-CONTAINING PROTEIN"/>
    <property type="match status" value="1"/>
</dbReference>
<gene>
    <name evidence="4" type="ORF">GOP47_0005823</name>
</gene>
<name>A0A9D4V6A4_ADICA</name>
<evidence type="ECO:0000256" key="2">
    <source>
        <dbReference type="PROSITE-ProRule" id="PRU00708"/>
    </source>
</evidence>
<dbReference type="PROSITE" id="PS51375">
    <property type="entry name" value="PPR"/>
    <property type="match status" value="5"/>
</dbReference>
<dbReference type="InterPro" id="IPR011990">
    <property type="entry name" value="TPR-like_helical_dom_sf"/>
</dbReference>
<protein>
    <recommendedName>
        <fullName evidence="6">Pentatricopeptide repeat-containing protein</fullName>
    </recommendedName>
</protein>
<feature type="repeat" description="PPR" evidence="2">
    <location>
        <begin position="475"/>
        <end position="509"/>
    </location>
</feature>
<dbReference type="FunFam" id="1.25.40.10:FF:000090">
    <property type="entry name" value="Pentatricopeptide repeat-containing protein, chloroplastic"/>
    <property type="match status" value="1"/>
</dbReference>
<feature type="region of interest" description="Disordered" evidence="3">
    <location>
        <begin position="24"/>
        <end position="45"/>
    </location>
</feature>
<feature type="repeat" description="PPR" evidence="2">
    <location>
        <begin position="678"/>
        <end position="712"/>
    </location>
</feature>
<evidence type="ECO:0000313" key="4">
    <source>
        <dbReference type="EMBL" id="KAI5080344.1"/>
    </source>
</evidence>
<comment type="caution">
    <text evidence="4">The sequence shown here is derived from an EMBL/GenBank/DDBJ whole genome shotgun (WGS) entry which is preliminary data.</text>
</comment>
<dbReference type="EMBL" id="JABFUD020000005">
    <property type="protein sequence ID" value="KAI5080344.1"/>
    <property type="molecule type" value="Genomic_DNA"/>
</dbReference>
<feature type="compositionally biased region" description="Polar residues" evidence="3">
    <location>
        <begin position="26"/>
        <end position="40"/>
    </location>
</feature>
<dbReference type="Proteomes" id="UP000886520">
    <property type="component" value="Chromosome 5"/>
</dbReference>
<organism evidence="4 5">
    <name type="scientific">Adiantum capillus-veneris</name>
    <name type="common">Maidenhair fern</name>
    <dbReference type="NCBI Taxonomy" id="13818"/>
    <lineage>
        <taxon>Eukaryota</taxon>
        <taxon>Viridiplantae</taxon>
        <taxon>Streptophyta</taxon>
        <taxon>Embryophyta</taxon>
        <taxon>Tracheophyta</taxon>
        <taxon>Polypodiopsida</taxon>
        <taxon>Polypodiidae</taxon>
        <taxon>Polypodiales</taxon>
        <taxon>Pteridineae</taxon>
        <taxon>Pteridaceae</taxon>
        <taxon>Vittarioideae</taxon>
        <taxon>Adiantum</taxon>
    </lineage>
</organism>
<evidence type="ECO:0000256" key="3">
    <source>
        <dbReference type="SAM" id="MobiDB-lite"/>
    </source>
</evidence>
<dbReference type="PANTHER" id="PTHR47926">
    <property type="entry name" value="PENTATRICOPEPTIDE REPEAT-CONTAINING PROTEIN"/>
    <property type="match status" value="1"/>
</dbReference>
<proteinExistence type="predicted"/>
<dbReference type="FunFam" id="1.25.40.10:FF:000285">
    <property type="entry name" value="Pentatricopeptide repeat-containing protein, chloroplastic"/>
    <property type="match status" value="1"/>
</dbReference>
<evidence type="ECO:0008006" key="6">
    <source>
        <dbReference type="Google" id="ProtNLM"/>
    </source>
</evidence>
<evidence type="ECO:0000313" key="5">
    <source>
        <dbReference type="Proteomes" id="UP000886520"/>
    </source>
</evidence>
<sequence>MQACRGMELLNIPQSPSDICLVSIRPPSSTARQSPQTPRNVRNDPEVRSAAMGHEDLSIHHSLNTREAVITIASTSNCIPLSWAKKSLEDALSLLDSHSLPHPTVYEFACILRKCRKAQNPAFLPRLLAHIRTLGHESDPHLGNNLVSALVEAGHLSEAQQVFENLEAQNRPSCNSLITGYVKCGQPLLALSLYERLTPDELLRLSGHTFVALIKACTKSKNLELGSQIHACVKIKGLLQRDKFLGSVLVDMYAKCGSLAKAQELFNELPVKDVVSWNALISAYANHGLGEKALQCFSQMQHEGFTPTSITFVCCLKACGSLRDTDQCQTLDVEVTKHGLEKDLIVGSALLDMHVKCGSLKKAEEVFHNLPVRNVVSWTALIKGYVEHGFAEEALSYFEKMQEEGISPDVVAFLCVLKACGKLGSAIKGEKLHADISRIGLEKDLFLGCALVDMYCVFGLLDKAQEIFNKLITKDVMLWNTLMGGFVDHGKGKEALQCYQQMQQDGICPSAVSFVYALKACGSLMNIEKGREIHAEISNRRLDKDMLVGSSLVDMYSKCGALELAQEVFDNLSAYDVVSWTSLIGGYTNLGQGREALTRFEMMQHEGLSPNAITFACSLKACGIEGALHKGQEIHAKIAKAGLLEGESILGNALIDMYAKCGLAIKAQEVFELQVIQDVVAWNALIAGYAQLGESKSVLCMLNKMVEQNETPNLITFVSVLNACSHAGLIDLGLMYFDIMVKEYGINPLLEHHTCMIDLLCRAGQVENALCMINEMRIDPDLAVWHTLLGACQKGGDKELGKQAFEQAVYRNGLDATAYVSWSNIFHDDDVV</sequence>
<dbReference type="GO" id="GO:0009451">
    <property type="term" value="P:RNA modification"/>
    <property type="evidence" value="ECO:0007669"/>
    <property type="project" value="InterPro"/>
</dbReference>
<keyword evidence="1" id="KW-0677">Repeat</keyword>
<feature type="repeat" description="PPR" evidence="2">
    <location>
        <begin position="273"/>
        <end position="307"/>
    </location>
</feature>
<dbReference type="FunFam" id="1.25.40.10:FF:000344">
    <property type="entry name" value="Pentatricopeptide repeat-containing protein"/>
    <property type="match status" value="1"/>
</dbReference>
<evidence type="ECO:0000256" key="1">
    <source>
        <dbReference type="ARBA" id="ARBA00022737"/>
    </source>
</evidence>
<accession>A0A9D4V6A4</accession>
<feature type="repeat" description="PPR" evidence="2">
    <location>
        <begin position="374"/>
        <end position="408"/>
    </location>
</feature>
<dbReference type="Gene3D" id="1.25.40.10">
    <property type="entry name" value="Tetratricopeptide repeat domain"/>
    <property type="match status" value="6"/>
</dbReference>
<keyword evidence="5" id="KW-1185">Reference proteome</keyword>
<dbReference type="SUPFAM" id="SSF48452">
    <property type="entry name" value="TPR-like"/>
    <property type="match status" value="1"/>
</dbReference>
<dbReference type="AlphaFoldDB" id="A0A9D4V6A4"/>
<dbReference type="NCBIfam" id="TIGR00756">
    <property type="entry name" value="PPR"/>
    <property type="match status" value="6"/>
</dbReference>
<dbReference type="GO" id="GO:0003723">
    <property type="term" value="F:RNA binding"/>
    <property type="evidence" value="ECO:0007669"/>
    <property type="project" value="InterPro"/>
</dbReference>
<dbReference type="InterPro" id="IPR002885">
    <property type="entry name" value="PPR_rpt"/>
</dbReference>
<reference evidence="4 5" key="1">
    <citation type="submission" date="2021-01" db="EMBL/GenBank/DDBJ databases">
        <title>Adiantum capillus-veneris genome.</title>
        <authorList>
            <person name="Fang Y."/>
            <person name="Liao Q."/>
        </authorList>
    </citation>
    <scope>NUCLEOTIDE SEQUENCE [LARGE SCALE GENOMIC DNA]</scope>
    <source>
        <strain evidence="4">H3</strain>
        <tissue evidence="4">Leaf</tissue>
    </source>
</reference>
<dbReference type="InterPro" id="IPR046960">
    <property type="entry name" value="PPR_At4g14850-like_plant"/>
</dbReference>
<dbReference type="OrthoDB" id="509099at2759"/>
<feature type="repeat" description="PPR" evidence="2">
    <location>
        <begin position="576"/>
        <end position="610"/>
    </location>
</feature>
<dbReference type="Pfam" id="PF13041">
    <property type="entry name" value="PPR_2"/>
    <property type="match status" value="5"/>
</dbReference>
<dbReference type="FunFam" id="1.25.40.10:FF:000031">
    <property type="entry name" value="Pentatricopeptide repeat-containing protein mitochondrial"/>
    <property type="match status" value="2"/>
</dbReference>